<comment type="caution">
    <text evidence="2">The sequence shown here is derived from an EMBL/GenBank/DDBJ whole genome shotgun (WGS) entry which is preliminary data.</text>
</comment>
<dbReference type="EMBL" id="VSWC01000093">
    <property type="protein sequence ID" value="KAA1089602.1"/>
    <property type="molecule type" value="Genomic_DNA"/>
</dbReference>
<dbReference type="Proteomes" id="UP000324748">
    <property type="component" value="Unassembled WGS sequence"/>
</dbReference>
<evidence type="ECO:0000313" key="3">
    <source>
        <dbReference type="EMBL" id="KAA1137604.1"/>
    </source>
</evidence>
<keyword evidence="4" id="KW-1185">Reference proteome</keyword>
<evidence type="ECO:0000313" key="2">
    <source>
        <dbReference type="EMBL" id="KAA1089602.1"/>
    </source>
</evidence>
<evidence type="ECO:0000313" key="4">
    <source>
        <dbReference type="Proteomes" id="UP000324748"/>
    </source>
</evidence>
<sequence>MINSRKTGDNKLSLTQKLQSQQQHTNMSTKVIRKTKVLLTLNNYALWLLPMEAKLFRSKLLDILEGQEEPDEKEKESWIKQNNDAYAEIITYIGQEVLGFVSSALPATPRFNGRGLWKLLKSQYAGNDLTSQTTALDQFLHLSFSCIATFIPAVRSANQKISMLGLVEIMKDEVNYFHCWKDVPRFLTTVPSPLLSCPL</sequence>
<dbReference type="AlphaFoldDB" id="A0A5B0NLU1"/>
<name>A0A5B0NLU1_PUCGR</name>
<evidence type="ECO:0000256" key="1">
    <source>
        <dbReference type="SAM" id="MobiDB-lite"/>
    </source>
</evidence>
<reference evidence="4 5" key="1">
    <citation type="submission" date="2019-05" db="EMBL/GenBank/DDBJ databases">
        <title>Emergence of the Ug99 lineage of the wheat stem rust pathogen through somatic hybridization.</title>
        <authorList>
            <person name="Li F."/>
            <person name="Upadhyaya N.M."/>
            <person name="Sperschneider J."/>
            <person name="Matny O."/>
            <person name="Nguyen-Phuc H."/>
            <person name="Mago R."/>
            <person name="Raley C."/>
            <person name="Miller M.E."/>
            <person name="Silverstein K.A.T."/>
            <person name="Henningsen E."/>
            <person name="Hirsch C.D."/>
            <person name="Visser B."/>
            <person name="Pretorius Z.A."/>
            <person name="Steffenson B.J."/>
            <person name="Schwessinger B."/>
            <person name="Dodds P.N."/>
            <person name="Figueroa M."/>
        </authorList>
    </citation>
    <scope>NUCLEOTIDE SEQUENCE [LARGE SCALE GENOMIC DNA]</scope>
    <source>
        <strain evidence="2">21-0</strain>
        <strain evidence="3 5">Ug99</strain>
    </source>
</reference>
<dbReference type="Pfam" id="PF14223">
    <property type="entry name" value="Retrotran_gag_2"/>
    <property type="match status" value="1"/>
</dbReference>
<feature type="compositionally biased region" description="Low complexity" evidence="1">
    <location>
        <begin position="11"/>
        <end position="23"/>
    </location>
</feature>
<accession>A0A5B0NLU1</accession>
<dbReference type="OrthoDB" id="10352058at2759"/>
<proteinExistence type="predicted"/>
<dbReference type="Proteomes" id="UP000325313">
    <property type="component" value="Unassembled WGS sequence"/>
</dbReference>
<organism evidence="2 4">
    <name type="scientific">Puccinia graminis f. sp. tritici</name>
    <dbReference type="NCBI Taxonomy" id="56615"/>
    <lineage>
        <taxon>Eukaryota</taxon>
        <taxon>Fungi</taxon>
        <taxon>Dikarya</taxon>
        <taxon>Basidiomycota</taxon>
        <taxon>Pucciniomycotina</taxon>
        <taxon>Pucciniomycetes</taxon>
        <taxon>Pucciniales</taxon>
        <taxon>Pucciniaceae</taxon>
        <taxon>Puccinia</taxon>
    </lineage>
</organism>
<protein>
    <submittedName>
        <fullName evidence="2">Uncharacterized protein</fullName>
    </submittedName>
</protein>
<feature type="region of interest" description="Disordered" evidence="1">
    <location>
        <begin position="1"/>
        <end position="27"/>
    </location>
</feature>
<gene>
    <name evidence="2" type="ORF">PGT21_024586</name>
    <name evidence="3" type="ORF">PGTUg99_009183</name>
</gene>
<evidence type="ECO:0000313" key="5">
    <source>
        <dbReference type="Proteomes" id="UP000325313"/>
    </source>
</evidence>
<dbReference type="EMBL" id="VDEP01000006">
    <property type="protein sequence ID" value="KAA1137604.1"/>
    <property type="molecule type" value="Genomic_DNA"/>
</dbReference>